<proteinExistence type="predicted"/>
<feature type="transmembrane region" description="Helical" evidence="1">
    <location>
        <begin position="958"/>
        <end position="976"/>
    </location>
</feature>
<dbReference type="Proteomes" id="UP000298763">
    <property type="component" value="Chromosome"/>
</dbReference>
<name>A0A4P8HN41_9BURK</name>
<dbReference type="RefSeq" id="WP_137313340.1">
    <property type="nucleotide sequence ID" value="NZ_CP040017.1"/>
</dbReference>
<dbReference type="Proteomes" id="UP000584325">
    <property type="component" value="Unassembled WGS sequence"/>
</dbReference>
<keyword evidence="1" id="KW-0812">Transmembrane</keyword>
<feature type="transmembrane region" description="Helical" evidence="1">
    <location>
        <begin position="575"/>
        <end position="596"/>
    </location>
</feature>
<evidence type="ECO:0000313" key="2">
    <source>
        <dbReference type="EMBL" id="MBB3221282.1"/>
    </source>
</evidence>
<feature type="transmembrane region" description="Helical" evidence="1">
    <location>
        <begin position="764"/>
        <end position="782"/>
    </location>
</feature>
<sequence>MNPFFFSCLCCLTMVWLGTRYRWMPVACCFTSAILLIGAFGTLAGSHVRDHVGEIENAEFRVLGAFRAIVYGLAFPRARGVHFGDEHGTVSIRPESALVRVSGVPPGTASVEQGMLVLSSVFHDGRLFTAQASDGISKAYGYVRHALPDSAEFCLAEKGAQTCANSPFTWKIDNRGRLTVTQGGTHSPACELPRSRGGNRIFPLENFGRPNCTGGSLEAVDFRNGVHPFVFLQGSGTERFIASIANQNTITQLVVLANGVPILPSPSSRLPVGEKVPLTLTVLQVDVTAPETVPKVNVFLHYIGLGGYSVEVGVSRLLSMGAFSLRSAGGPDGVLQVMLESPMRSTVSVLDTCGSRGDFAISGYHDVPANLSMAGEFKINVLSSMATVNGKGAVVSAERARTGTELFEAGCSGFGRAVFNVASPNGVIDKVSSGEPLALGDSANAGHILLTISEIGLPVWPLLLLASGACSLRAVIRYWTIRQASLPYPFWGLALLTLAESLILLRVLSVLQEAAYGAASERRVEYTLFWFVVLPLIFELLVAARVLHAWRNGRLGTILAPLGSTWHRRRAAPRWVFFAVGFVPPLIHLMLVLAGIREKGVGGLSITILLVPLYVLSFAWLYFQAKSVPENGGRHTWALSLSWAACMALACGAFFLANDTGAVFVFLTGPALLFAADAMHTGRVELKQGARRSGPIFYLTLLVTVILPVLALSALLLSVRLPPTGLWAANVAVVTEGYGWVAGLFALAVFCWMLAQVRTTRQQVTLWPGIVALTILLAGFAGTGPREQQPCQGNLATLAACYEQRSMGPNALRVARLLMPERIQGSVSREGIGMEEVFDELDFLSGQWAGTSGRGLMTLYPRIGLNRYDNAAALHLIAPFGTWTTYLLMLVFGTLLVYAFRQQRRMPLSLGVTTAAVATVVFCSASLYMLAVNLQWVLFTGKNVYLTSALSWSDLMEGAFVLIIGLSSFPVHAAEVTS</sequence>
<reference evidence="3 4" key="1">
    <citation type="submission" date="2019-05" db="EMBL/GenBank/DDBJ databases">
        <title>Draft Genome Sequences of Six Type Strains of the Genus Massilia.</title>
        <authorList>
            <person name="Miess H."/>
            <person name="Frediansyhah A."/>
            <person name="Gross H."/>
        </authorList>
    </citation>
    <scope>NUCLEOTIDE SEQUENCE [LARGE SCALE GENOMIC DNA]</scope>
    <source>
        <strain evidence="3 4">DSMZ 26121</strain>
    </source>
</reference>
<accession>A0A4P8HN41</accession>
<feature type="transmembrane region" description="Helical" evidence="1">
    <location>
        <begin position="737"/>
        <end position="755"/>
    </location>
</feature>
<evidence type="ECO:0000313" key="3">
    <source>
        <dbReference type="EMBL" id="QCP10456.1"/>
    </source>
</evidence>
<dbReference type="OrthoDB" id="9931414at2"/>
<feature type="transmembrane region" description="Helical" evidence="1">
    <location>
        <begin position="663"/>
        <end position="684"/>
    </location>
</feature>
<evidence type="ECO:0000256" key="1">
    <source>
        <dbReference type="SAM" id="Phobius"/>
    </source>
</evidence>
<feature type="transmembrane region" description="Helical" evidence="1">
    <location>
        <begin position="696"/>
        <end position="717"/>
    </location>
</feature>
<dbReference type="EMBL" id="CP040017">
    <property type="protein sequence ID" value="QCP10456.1"/>
    <property type="molecule type" value="Genomic_DNA"/>
</dbReference>
<feature type="transmembrane region" description="Helical" evidence="1">
    <location>
        <begin position="912"/>
        <end position="938"/>
    </location>
</feature>
<feature type="transmembrane region" description="Helical" evidence="1">
    <location>
        <begin position="602"/>
        <end position="623"/>
    </location>
</feature>
<dbReference type="AlphaFoldDB" id="A0A4P8HN41"/>
<feature type="transmembrane region" description="Helical" evidence="1">
    <location>
        <begin position="457"/>
        <end position="476"/>
    </location>
</feature>
<keyword evidence="1" id="KW-1133">Transmembrane helix</keyword>
<protein>
    <submittedName>
        <fullName evidence="2">Uncharacterized protein</fullName>
    </submittedName>
</protein>
<gene>
    <name evidence="3" type="ORF">FCL38_08460</name>
    <name evidence="2" type="ORF">FHS02_002089</name>
</gene>
<feature type="transmembrane region" description="Helical" evidence="1">
    <location>
        <begin position="528"/>
        <end position="547"/>
    </location>
</feature>
<evidence type="ECO:0000313" key="5">
    <source>
        <dbReference type="Proteomes" id="UP000584325"/>
    </source>
</evidence>
<organism evidence="2 5">
    <name type="scientific">Pseudoduganella umbonata</name>
    <dbReference type="NCBI Taxonomy" id="864828"/>
    <lineage>
        <taxon>Bacteria</taxon>
        <taxon>Pseudomonadati</taxon>
        <taxon>Pseudomonadota</taxon>
        <taxon>Betaproteobacteria</taxon>
        <taxon>Burkholderiales</taxon>
        <taxon>Oxalobacteraceae</taxon>
        <taxon>Telluria group</taxon>
        <taxon>Pseudoduganella</taxon>
    </lineage>
</organism>
<keyword evidence="1" id="KW-0472">Membrane</keyword>
<feature type="transmembrane region" description="Helical" evidence="1">
    <location>
        <begin position="635"/>
        <end position="657"/>
    </location>
</feature>
<dbReference type="EMBL" id="JACHXS010000003">
    <property type="protein sequence ID" value="MBB3221282.1"/>
    <property type="molecule type" value="Genomic_DNA"/>
</dbReference>
<feature type="transmembrane region" description="Helical" evidence="1">
    <location>
        <begin position="488"/>
        <end position="508"/>
    </location>
</feature>
<keyword evidence="4" id="KW-1185">Reference proteome</keyword>
<evidence type="ECO:0000313" key="4">
    <source>
        <dbReference type="Proteomes" id="UP000298763"/>
    </source>
</evidence>
<feature type="transmembrane region" description="Helical" evidence="1">
    <location>
        <begin position="876"/>
        <end position="900"/>
    </location>
</feature>
<reference evidence="2 5" key="2">
    <citation type="submission" date="2020-08" db="EMBL/GenBank/DDBJ databases">
        <title>Genomic Encyclopedia of Type Strains, Phase III (KMG-III): the genomes of soil and plant-associated and newly described type strains.</title>
        <authorList>
            <person name="Whitman W."/>
        </authorList>
    </citation>
    <scope>NUCLEOTIDE SEQUENCE [LARGE SCALE GENOMIC DNA]</scope>
    <source>
        <strain evidence="2 5">CECT 7753</strain>
    </source>
</reference>